<feature type="compositionally biased region" description="Gly residues" evidence="1">
    <location>
        <begin position="127"/>
        <end position="136"/>
    </location>
</feature>
<feature type="region of interest" description="Disordered" evidence="1">
    <location>
        <begin position="354"/>
        <end position="376"/>
    </location>
</feature>
<reference evidence="3 4" key="1">
    <citation type="submission" date="2019-11" db="EMBL/GenBank/DDBJ databases">
        <title>Whole genome sequence of Oryza granulata.</title>
        <authorList>
            <person name="Li W."/>
        </authorList>
    </citation>
    <scope>NUCLEOTIDE SEQUENCE [LARGE SCALE GENOMIC DNA]</scope>
    <source>
        <strain evidence="4">cv. Menghai</strain>
        <tissue evidence="3">Leaf</tissue>
    </source>
</reference>
<sequence>MPRLRSGADTASPPKGAAAVVPPSPPPPEMAGGGSSGTPGPSPSTSLSLGLGPAADGSLKSPGVAAPPRRSLRLPGAAAGVASPTTPTSAPAGTDGASSGSGSGSSGKRKGRPRAVPAPIASPTNGGELGIDGGGGGEVRVWGGSGGNRSGEGAFTSLRSGSRIAKRSMEPGVQMSVEMGLGLNGGGLDGGQVHDEMSHPNVDSPGKRRMSILTGGMEVEYVPDSENDDDNGCIFLGEGGRRMPGQLCTATNGIEPNMFTLSMGRTDQGRKGDSVKTGTKETRGVSIQENDISIDEHVHGQNSAEVAIGEIFEPLASPMRSALGENYVDMYSIEEERRQKARYDVKGKGKLVLGNDDSGAGTRTGKFSPDSKGKAKMVVEESSLSVSSGEDEMDLDPVVSEEMQSFSSNHGEPCWRERARLRAIEMASRFAFFKGDEDGHSDDDDDNAEELEPATDPQDWPGPFSTAMRIIIDREAKLRARELNSSNLDKSADKVISWTPSKDRKSPLRSAPSLTSLCLQTLSNNAEAIESLAGIPDELKHRLLTSLCHSRKMNAHLLGELLCDNPVSVQLSECSWLSEDDFETIFGKCRTEFLQVLQLDLSGRCMPDYILPATLAKVPNCMPLLKKISLKGNYRLSDSGLDTIISAAPSLSSLNLCECSLLTSTGIKNLANKLNLVLTELYIDDCLNVDAMMILPALQKIKHLEVLSMSGIQSVCDKFVNELIPVHGSNLKELAFAGCVNLTSSSIKTIGGNCPQLSSLDLRNLNRLRDSAMSHLRDGCRLIKKLKLQRNTFSDEAVYRFLEQSGGYLTELCLNNVEKAANLTAYAIAQNCSVHLEVLDLSFCRKLSNGALGLIVDSCSSLRILKLFGCTQITDVFLKGHSNSLVTIVGIEGNILEQAGSLKFP</sequence>
<dbReference type="SUPFAM" id="SSF52047">
    <property type="entry name" value="RNI-like"/>
    <property type="match status" value="1"/>
</dbReference>
<accession>A0A6G1CFD6</accession>
<gene>
    <name evidence="3" type="ORF">E2562_009376</name>
</gene>
<name>A0A6G1CFD6_9ORYZ</name>
<dbReference type="Proteomes" id="UP000479710">
    <property type="component" value="Unassembled WGS sequence"/>
</dbReference>
<evidence type="ECO:0000313" key="4">
    <source>
        <dbReference type="Proteomes" id="UP000479710"/>
    </source>
</evidence>
<dbReference type="GO" id="GO:0031146">
    <property type="term" value="P:SCF-dependent proteasomal ubiquitin-dependent protein catabolic process"/>
    <property type="evidence" value="ECO:0007669"/>
    <property type="project" value="TreeGrafter"/>
</dbReference>
<evidence type="ECO:0000256" key="1">
    <source>
        <dbReference type="SAM" id="MobiDB-lite"/>
    </source>
</evidence>
<dbReference type="PANTHER" id="PTHR13318:SF255">
    <property type="entry name" value="OS08G0459100 PROTEIN"/>
    <property type="match status" value="1"/>
</dbReference>
<dbReference type="FunFam" id="3.80.10.10:FF:001327">
    <property type="entry name" value="Os08g0459100 protein"/>
    <property type="match status" value="1"/>
</dbReference>
<dbReference type="OrthoDB" id="10257471at2759"/>
<dbReference type="SMART" id="SM00367">
    <property type="entry name" value="LRR_CC"/>
    <property type="match status" value="6"/>
</dbReference>
<dbReference type="FunFam" id="3.80.10.10:FF:001447">
    <property type="entry name" value="Os08g0459100 protein"/>
    <property type="match status" value="1"/>
</dbReference>
<keyword evidence="4" id="KW-1185">Reference proteome</keyword>
<dbReference type="Gene3D" id="3.80.10.10">
    <property type="entry name" value="Ribonuclease Inhibitor"/>
    <property type="match status" value="2"/>
</dbReference>
<dbReference type="Pfam" id="PF25372">
    <property type="entry name" value="DUF7885"/>
    <property type="match status" value="1"/>
</dbReference>
<feature type="compositionally biased region" description="Basic and acidic residues" evidence="1">
    <location>
        <begin position="267"/>
        <end position="283"/>
    </location>
</feature>
<dbReference type="InterPro" id="IPR006553">
    <property type="entry name" value="Leu-rich_rpt_Cys-con_subtyp"/>
</dbReference>
<comment type="caution">
    <text evidence="3">The sequence shown here is derived from an EMBL/GenBank/DDBJ whole genome shotgun (WGS) entry which is preliminary data.</text>
</comment>
<feature type="region of interest" description="Disordered" evidence="1">
    <location>
        <begin position="1"/>
        <end position="136"/>
    </location>
</feature>
<protein>
    <recommendedName>
        <fullName evidence="2">F-box/LRR-repeat protein 15-like leucin rich repeat domain-containing protein</fullName>
    </recommendedName>
</protein>
<dbReference type="PANTHER" id="PTHR13318">
    <property type="entry name" value="PARTNER OF PAIRED, ISOFORM B-RELATED"/>
    <property type="match status" value="1"/>
</dbReference>
<organism evidence="3 4">
    <name type="scientific">Oryza meyeriana var. granulata</name>
    <dbReference type="NCBI Taxonomy" id="110450"/>
    <lineage>
        <taxon>Eukaryota</taxon>
        <taxon>Viridiplantae</taxon>
        <taxon>Streptophyta</taxon>
        <taxon>Embryophyta</taxon>
        <taxon>Tracheophyta</taxon>
        <taxon>Spermatophyta</taxon>
        <taxon>Magnoliopsida</taxon>
        <taxon>Liliopsida</taxon>
        <taxon>Poales</taxon>
        <taxon>Poaceae</taxon>
        <taxon>BOP clade</taxon>
        <taxon>Oryzoideae</taxon>
        <taxon>Oryzeae</taxon>
        <taxon>Oryzinae</taxon>
        <taxon>Oryza</taxon>
        <taxon>Oryza meyeriana</taxon>
    </lineage>
</organism>
<evidence type="ECO:0000259" key="2">
    <source>
        <dbReference type="Pfam" id="PF25372"/>
    </source>
</evidence>
<feature type="region of interest" description="Disordered" evidence="1">
    <location>
        <begin position="259"/>
        <end position="283"/>
    </location>
</feature>
<dbReference type="InterPro" id="IPR032675">
    <property type="entry name" value="LRR_dom_sf"/>
</dbReference>
<feature type="compositionally biased region" description="Acidic residues" evidence="1">
    <location>
        <begin position="439"/>
        <end position="453"/>
    </location>
</feature>
<feature type="compositionally biased region" description="Low complexity" evidence="1">
    <location>
        <begin position="43"/>
        <end position="53"/>
    </location>
</feature>
<feature type="compositionally biased region" description="Low complexity" evidence="1">
    <location>
        <begin position="75"/>
        <end position="98"/>
    </location>
</feature>
<dbReference type="AlphaFoldDB" id="A0A6G1CFD6"/>
<evidence type="ECO:0000313" key="3">
    <source>
        <dbReference type="EMBL" id="KAF0898771.1"/>
    </source>
</evidence>
<dbReference type="GO" id="GO:0019005">
    <property type="term" value="C:SCF ubiquitin ligase complex"/>
    <property type="evidence" value="ECO:0007669"/>
    <property type="project" value="TreeGrafter"/>
</dbReference>
<dbReference type="InterPro" id="IPR057207">
    <property type="entry name" value="FBXL15_LRR"/>
</dbReference>
<dbReference type="EMBL" id="SPHZ02000009">
    <property type="protein sequence ID" value="KAF0898771.1"/>
    <property type="molecule type" value="Genomic_DNA"/>
</dbReference>
<proteinExistence type="predicted"/>
<feature type="region of interest" description="Disordered" evidence="1">
    <location>
        <begin position="434"/>
        <end position="463"/>
    </location>
</feature>
<feature type="compositionally biased region" description="Low complexity" evidence="1">
    <location>
        <begin position="11"/>
        <end position="21"/>
    </location>
</feature>
<feature type="domain" description="F-box/LRR-repeat protein 15-like leucin rich repeat" evidence="2">
    <location>
        <begin position="625"/>
        <end position="855"/>
    </location>
</feature>